<gene>
    <name evidence="1" type="ORF">CPT_Mansfield_058</name>
</gene>
<accession>A0A5B9NGD7</accession>
<proteinExistence type="predicted"/>
<reference evidence="2" key="1">
    <citation type="submission" date="2019-05" db="EMBL/GenBank/DDBJ databases">
        <title>Complete Genome Sequence of Escherichia coli Myophage Mansfield.</title>
        <authorList>
            <person name="D'Souza G.M."/>
            <person name="Klotz K."/>
            <person name="Moreland R."/>
            <person name="Liu M."/>
            <person name="Ramsey J."/>
        </authorList>
    </citation>
    <scope>NUCLEOTIDE SEQUENCE [LARGE SCALE GENOMIC DNA]</scope>
</reference>
<dbReference type="Proteomes" id="UP000324813">
    <property type="component" value="Segment"/>
</dbReference>
<dbReference type="EMBL" id="MK903282">
    <property type="protein sequence ID" value="QEG09883.1"/>
    <property type="molecule type" value="Genomic_DNA"/>
</dbReference>
<sequence length="92" mass="10576">MHSKSKLHLYRLNRHRHMRRVARKRNWLLMTLLLVTSLGISSCASNSAAPVNYSGVCPTLRPLDASLSQKETVDYQKRMSDFLFSSPQKQTD</sequence>
<organism evidence="1 2">
    <name type="scientific">Escherichia phage Mansfield</name>
    <dbReference type="NCBI Taxonomy" id="2591099"/>
    <lineage>
        <taxon>Viruses</taxon>
        <taxon>Duplodnaviria</taxon>
        <taxon>Heunggongvirae</taxon>
        <taxon>Uroviricota</taxon>
        <taxon>Caudoviricetes</taxon>
        <taxon>Lindbergviridae</taxon>
        <taxon>Wifcevirus</taxon>
        <taxon>Wifcevirus mansfield</taxon>
    </lineage>
</organism>
<evidence type="ECO:0000313" key="1">
    <source>
        <dbReference type="EMBL" id="QEG09883.1"/>
    </source>
</evidence>
<name>A0A5B9NGD7_9CAUD</name>
<protein>
    <submittedName>
        <fullName evidence="1">O-spanin</fullName>
    </submittedName>
</protein>
<keyword evidence="2" id="KW-1185">Reference proteome</keyword>
<evidence type="ECO:0000313" key="2">
    <source>
        <dbReference type="Proteomes" id="UP000324813"/>
    </source>
</evidence>